<gene>
    <name evidence="2" type="ORF">BDN71DRAFT_1217794</name>
</gene>
<sequence length="294" mass="32580">MARARRIQLFCNHDKLVLFTVREVHQPFTSRRMSLFSGLLCCCTRTRRDSMDSVNERTSLMHSEHLSQDFVDVQPDQEVVDQQRLRDRWAAVVREKEGKLINISNPLPFNFYNRTHIPVTYGPSSSRSTSTSMDRYHYPCRRSEPGSSTDPILTPSPVDYLAAAFSEDTVRTIVGPYAVDIHGNNGDGDGEGGGEDRLLQAHIRNPILGIRLVQPSASGAGVDVKGKHPEAERGRGRVVWGSTDPVDGVLPALDADSEMTPRPSGLAVKTQTSPRTSTDDLDFDVGEICVSWSD</sequence>
<evidence type="ECO:0000256" key="1">
    <source>
        <dbReference type="SAM" id="MobiDB-lite"/>
    </source>
</evidence>
<feature type="region of interest" description="Disordered" evidence="1">
    <location>
        <begin position="256"/>
        <end position="280"/>
    </location>
</feature>
<dbReference type="AlphaFoldDB" id="A0A9P6D4I9"/>
<proteinExistence type="predicted"/>
<keyword evidence="3" id="KW-1185">Reference proteome</keyword>
<dbReference type="EMBL" id="MU154603">
    <property type="protein sequence ID" value="KAF9492336.1"/>
    <property type="molecule type" value="Genomic_DNA"/>
</dbReference>
<protein>
    <submittedName>
        <fullName evidence="2">Uncharacterized protein</fullName>
    </submittedName>
</protein>
<dbReference type="Proteomes" id="UP000807025">
    <property type="component" value="Unassembled WGS sequence"/>
</dbReference>
<evidence type="ECO:0000313" key="2">
    <source>
        <dbReference type="EMBL" id="KAF9492336.1"/>
    </source>
</evidence>
<accession>A0A9P6D4I9</accession>
<evidence type="ECO:0000313" key="3">
    <source>
        <dbReference type="Proteomes" id="UP000807025"/>
    </source>
</evidence>
<name>A0A9P6D4I9_PLEER</name>
<comment type="caution">
    <text evidence="2">The sequence shown here is derived from an EMBL/GenBank/DDBJ whole genome shotgun (WGS) entry which is preliminary data.</text>
</comment>
<dbReference type="OrthoDB" id="3227079at2759"/>
<reference evidence="2" key="1">
    <citation type="submission" date="2020-11" db="EMBL/GenBank/DDBJ databases">
        <authorList>
            <consortium name="DOE Joint Genome Institute"/>
            <person name="Ahrendt S."/>
            <person name="Riley R."/>
            <person name="Andreopoulos W."/>
            <person name="Labutti K."/>
            <person name="Pangilinan J."/>
            <person name="Ruiz-Duenas F.J."/>
            <person name="Barrasa J.M."/>
            <person name="Sanchez-Garcia M."/>
            <person name="Camarero S."/>
            <person name="Miyauchi S."/>
            <person name="Serrano A."/>
            <person name="Linde D."/>
            <person name="Babiker R."/>
            <person name="Drula E."/>
            <person name="Ayuso-Fernandez I."/>
            <person name="Pacheco R."/>
            <person name="Padilla G."/>
            <person name="Ferreira P."/>
            <person name="Barriuso J."/>
            <person name="Kellner H."/>
            <person name="Castanera R."/>
            <person name="Alfaro M."/>
            <person name="Ramirez L."/>
            <person name="Pisabarro A.G."/>
            <person name="Kuo A."/>
            <person name="Tritt A."/>
            <person name="Lipzen A."/>
            <person name="He G."/>
            <person name="Yan M."/>
            <person name="Ng V."/>
            <person name="Cullen D."/>
            <person name="Martin F."/>
            <person name="Rosso M.-N."/>
            <person name="Henrissat B."/>
            <person name="Hibbett D."/>
            <person name="Martinez A.T."/>
            <person name="Grigoriev I.V."/>
        </authorList>
    </citation>
    <scope>NUCLEOTIDE SEQUENCE</scope>
    <source>
        <strain evidence="2">ATCC 90797</strain>
    </source>
</reference>
<organism evidence="2 3">
    <name type="scientific">Pleurotus eryngii</name>
    <name type="common">Boletus of the steppes</name>
    <dbReference type="NCBI Taxonomy" id="5323"/>
    <lineage>
        <taxon>Eukaryota</taxon>
        <taxon>Fungi</taxon>
        <taxon>Dikarya</taxon>
        <taxon>Basidiomycota</taxon>
        <taxon>Agaricomycotina</taxon>
        <taxon>Agaricomycetes</taxon>
        <taxon>Agaricomycetidae</taxon>
        <taxon>Agaricales</taxon>
        <taxon>Pleurotineae</taxon>
        <taxon>Pleurotaceae</taxon>
        <taxon>Pleurotus</taxon>
    </lineage>
</organism>